<protein>
    <submittedName>
        <fullName evidence="1">Uncharacterized protein</fullName>
    </submittedName>
</protein>
<accession>A0A640S0S1</accession>
<dbReference type="EMBL" id="BLIN01000002">
    <property type="protein sequence ID" value="GFE04688.1"/>
    <property type="molecule type" value="Genomic_DNA"/>
</dbReference>
<gene>
    <name evidence="1" type="ORF">Scani_09560</name>
</gene>
<organism evidence="1 2">
    <name type="scientific">Streptomyces caniferus</name>
    <dbReference type="NCBI Taxonomy" id="285557"/>
    <lineage>
        <taxon>Bacteria</taxon>
        <taxon>Bacillati</taxon>
        <taxon>Actinomycetota</taxon>
        <taxon>Actinomycetes</taxon>
        <taxon>Kitasatosporales</taxon>
        <taxon>Streptomycetaceae</taxon>
        <taxon>Streptomyces</taxon>
    </lineage>
</organism>
<dbReference type="Proteomes" id="UP000435837">
    <property type="component" value="Unassembled WGS sequence"/>
</dbReference>
<reference evidence="1 2" key="1">
    <citation type="submission" date="2019-12" db="EMBL/GenBank/DDBJ databases">
        <title>Whole genome shotgun sequence of Streptomyces caniferus NBRC 15389.</title>
        <authorList>
            <person name="Ichikawa N."/>
            <person name="Kimura A."/>
            <person name="Kitahashi Y."/>
            <person name="Komaki H."/>
            <person name="Tamura T."/>
        </authorList>
    </citation>
    <scope>NUCLEOTIDE SEQUENCE [LARGE SCALE GENOMIC DNA]</scope>
    <source>
        <strain evidence="1 2">NBRC 15389</strain>
    </source>
</reference>
<evidence type="ECO:0000313" key="1">
    <source>
        <dbReference type="EMBL" id="GFE04688.1"/>
    </source>
</evidence>
<evidence type="ECO:0000313" key="2">
    <source>
        <dbReference type="Proteomes" id="UP000435837"/>
    </source>
</evidence>
<comment type="caution">
    <text evidence="1">The sequence shown here is derived from an EMBL/GenBank/DDBJ whole genome shotgun (WGS) entry which is preliminary data.</text>
</comment>
<proteinExistence type="predicted"/>
<sequence length="139" mass="15487">MLDEREVHTDEGVAQFRTLGGAVGQLAQLVEHRPGAAAVLRVRLVRMLLILHLVFGGRRIVLMRLLSRLLALLHVVRPLCLLRRIQPAAVVVYAHRMRPGLLLGDGRTGRHPPAAFEIFHGAPCSVMTVRDRRRAPCTD</sequence>
<name>A0A640S0S1_9ACTN</name>
<dbReference type="AlphaFoldDB" id="A0A640S0S1"/>